<proteinExistence type="predicted"/>
<dbReference type="OMA" id="HNEASNE"/>
<keyword evidence="6" id="KW-1185">Reference proteome</keyword>
<organism evidence="6">
    <name type="scientific">Naegleria gruberi</name>
    <name type="common">Amoeba</name>
    <dbReference type="NCBI Taxonomy" id="5762"/>
    <lineage>
        <taxon>Eukaryota</taxon>
        <taxon>Discoba</taxon>
        <taxon>Heterolobosea</taxon>
        <taxon>Tetramitia</taxon>
        <taxon>Eutetramitia</taxon>
        <taxon>Vahlkampfiidae</taxon>
        <taxon>Naegleria</taxon>
    </lineage>
</organism>
<evidence type="ECO:0000256" key="1">
    <source>
        <dbReference type="ARBA" id="ARBA00022737"/>
    </source>
</evidence>
<dbReference type="Proteomes" id="UP000006671">
    <property type="component" value="Unassembled WGS sequence"/>
</dbReference>
<dbReference type="PANTHER" id="PTHR24180:SF45">
    <property type="entry name" value="POLY [ADP-RIBOSE] POLYMERASE TANKYRASE"/>
    <property type="match status" value="1"/>
</dbReference>
<dbReference type="Gene3D" id="1.25.40.20">
    <property type="entry name" value="Ankyrin repeat-containing domain"/>
    <property type="match status" value="2"/>
</dbReference>
<dbReference type="PANTHER" id="PTHR24180">
    <property type="entry name" value="CYCLIN-DEPENDENT KINASE INHIBITOR 2C-RELATED"/>
    <property type="match status" value="1"/>
</dbReference>
<keyword evidence="1" id="KW-0677">Repeat</keyword>
<dbReference type="GeneID" id="8850382"/>
<dbReference type="SUPFAM" id="SSF48403">
    <property type="entry name" value="Ankyrin repeat"/>
    <property type="match status" value="1"/>
</dbReference>
<name>D2VD20_NAEGR</name>
<dbReference type="RefSeq" id="XP_002677903.1">
    <property type="nucleotide sequence ID" value="XM_002677857.1"/>
</dbReference>
<evidence type="ECO:0000256" key="2">
    <source>
        <dbReference type="ARBA" id="ARBA00023043"/>
    </source>
</evidence>
<reference evidence="5 6" key="1">
    <citation type="journal article" date="2010" name="Cell">
        <title>The genome of Naegleria gruberi illuminates early eukaryotic versatility.</title>
        <authorList>
            <person name="Fritz-Laylin L.K."/>
            <person name="Prochnik S.E."/>
            <person name="Ginger M.L."/>
            <person name="Dacks J.B."/>
            <person name="Carpenter M.L."/>
            <person name="Field M.C."/>
            <person name="Kuo A."/>
            <person name="Paredez A."/>
            <person name="Chapman J."/>
            <person name="Pham J."/>
            <person name="Shu S."/>
            <person name="Neupane R."/>
            <person name="Cipriano M."/>
            <person name="Mancuso J."/>
            <person name="Tu H."/>
            <person name="Salamov A."/>
            <person name="Lindquist E."/>
            <person name="Shapiro H."/>
            <person name="Lucas S."/>
            <person name="Grigoriev I.V."/>
            <person name="Cande W.Z."/>
            <person name="Fulton C."/>
            <person name="Rokhsar D.S."/>
            <person name="Dawson S.C."/>
        </authorList>
    </citation>
    <scope>NUCLEOTIDE SEQUENCE [LARGE SCALE GENOMIC DNA]</scope>
    <source>
        <strain evidence="5 6">NEG-M</strain>
    </source>
</reference>
<dbReference type="InterPro" id="IPR036770">
    <property type="entry name" value="Ankyrin_rpt-contain_sf"/>
</dbReference>
<feature type="domain" description="F-box" evidence="4">
    <location>
        <begin position="2"/>
        <end position="45"/>
    </location>
</feature>
<dbReference type="EMBL" id="GG738864">
    <property type="protein sequence ID" value="EFC45159.1"/>
    <property type="molecule type" value="Genomic_DNA"/>
</dbReference>
<sequence>MLDITHQLPPEILSKVFSYVAREPLYLYCFSNLPLVCKTFKKLLEMAICVHHDEGCIDDQLELSFSTNIKSTFQHNLVVDFLTLPMLSKIVNSKRLSDVLSGVSQISILDLSNQRLMFQALLKQNINELLNILESIYLKGKIISKIYLCGCFSIGESIQMTNFVKSLITMHRKSTSKNLYIDVSPLFSHNEASNEATEYLSYNMAVTELQAEFEDQGIQIVDWFDLLFNPIESDTEFLERLTSVDPMNIPHVNVKGWTLLHSSILNSYFKSTQYLLSLPQVNVNIFSVASFSNDDTIRIEHDEDEISPILHKTVPTVDFKLKYKGTPLFFALYKLTSNTQSSSSKDGEVVDMLIQRGASVNIVDNYGRSFLLIALSYGFPFDFITHIVENFGQVHQCDNNKNSIFHQIFYSPSLLKDTRKTKKVLDFLFTKDSLLSNQANAPGLLPIQIPFLFSNMKNILNKDCASELVIAIAHFIKCVDVNLGLEASTMYINMAIDDCLTLINESKFSKKKMFVITNKIFIGLLRIKLDISYHIDKTDINQVRNEFMRLDDELGHNVLHRMKKLDCIKSFFKFLELDRVSYYFYINNPDVNGNTILHHLISSSENELQLSNDVDRIVEELFGDVGYRNKEGETPTSLSALNGYYATVHFMLSNQQTAHYSERQIIAHNDNILHILRSNRESASKSSDNKRPCHSINSCIKLIEQQNEMLIQNSRNPKTKSINLALLEEELRGDSYSDDSSTSSRTSSAPSLSLMDVINLSKEKKQSSKKKAQANKRNKKKKSKEKDFALVK</sequence>
<dbReference type="InterPro" id="IPR001810">
    <property type="entry name" value="F-box_dom"/>
</dbReference>
<feature type="region of interest" description="Disordered" evidence="3">
    <location>
        <begin position="733"/>
        <end position="792"/>
    </location>
</feature>
<gene>
    <name evidence="5" type="ORF">NAEGRDRAFT_79511</name>
</gene>
<feature type="compositionally biased region" description="Basic residues" evidence="3">
    <location>
        <begin position="767"/>
        <end position="783"/>
    </location>
</feature>
<keyword evidence="2" id="KW-0040">ANK repeat</keyword>
<dbReference type="AlphaFoldDB" id="D2VD20"/>
<dbReference type="VEuPathDB" id="AmoebaDB:NAEGRDRAFT_79511"/>
<dbReference type="InParanoid" id="D2VD20"/>
<dbReference type="InterPro" id="IPR051637">
    <property type="entry name" value="Ank_repeat_dom-contain_49"/>
</dbReference>
<evidence type="ECO:0000313" key="6">
    <source>
        <dbReference type="Proteomes" id="UP000006671"/>
    </source>
</evidence>
<feature type="compositionally biased region" description="Low complexity" evidence="3">
    <location>
        <begin position="738"/>
        <end position="753"/>
    </location>
</feature>
<dbReference type="SMART" id="SM00248">
    <property type="entry name" value="ANK"/>
    <property type="match status" value="4"/>
</dbReference>
<dbReference type="PROSITE" id="PS50181">
    <property type="entry name" value="FBOX"/>
    <property type="match status" value="1"/>
</dbReference>
<protein>
    <submittedName>
        <fullName evidence="5">Ankyrin repeat domain-containing protein</fullName>
    </submittedName>
</protein>
<dbReference type="InterPro" id="IPR002110">
    <property type="entry name" value="Ankyrin_rpt"/>
</dbReference>
<evidence type="ECO:0000313" key="5">
    <source>
        <dbReference type="EMBL" id="EFC45159.1"/>
    </source>
</evidence>
<dbReference type="KEGG" id="ngr:NAEGRDRAFT_79511"/>
<dbReference type="OrthoDB" id="10257442at2759"/>
<evidence type="ECO:0000256" key="3">
    <source>
        <dbReference type="SAM" id="MobiDB-lite"/>
    </source>
</evidence>
<accession>D2VD20</accession>
<evidence type="ECO:0000259" key="4">
    <source>
        <dbReference type="PROSITE" id="PS50181"/>
    </source>
</evidence>